<evidence type="ECO:0000256" key="8">
    <source>
        <dbReference type="ARBA" id="ARBA00022532"/>
    </source>
</evidence>
<keyword evidence="13 16" id="KW-1133">Transmembrane helix</keyword>
<comment type="pathway">
    <text evidence="4">Carbohydrate metabolism; tricarboxylic acid cycle.</text>
</comment>
<comment type="subcellular location">
    <subcellularLocation>
        <location evidence="3">Membrane</location>
        <topology evidence="3">Multi-pass membrane protein</topology>
    </subcellularLocation>
</comment>
<organism evidence="17 18">
    <name type="scientific">Candidatus Wolbachia massiliensis</name>
    <dbReference type="NCBI Taxonomy" id="1845000"/>
    <lineage>
        <taxon>Bacteria</taxon>
        <taxon>Pseudomonadati</taxon>
        <taxon>Pseudomonadota</taxon>
        <taxon>Alphaproteobacteria</taxon>
        <taxon>Rickettsiales</taxon>
        <taxon>Anaplasmataceae</taxon>
        <taxon>Wolbachieae</taxon>
        <taxon>Wolbachia</taxon>
    </lineage>
</organism>
<evidence type="ECO:0000256" key="16">
    <source>
        <dbReference type="SAM" id="Phobius"/>
    </source>
</evidence>
<dbReference type="GO" id="GO:0046872">
    <property type="term" value="F:metal ion binding"/>
    <property type="evidence" value="ECO:0007669"/>
    <property type="project" value="UniProtKB-KW"/>
</dbReference>
<dbReference type="UniPathway" id="UPA00223"/>
<evidence type="ECO:0000256" key="11">
    <source>
        <dbReference type="ARBA" id="ARBA00022723"/>
    </source>
</evidence>
<evidence type="ECO:0000256" key="13">
    <source>
        <dbReference type="ARBA" id="ARBA00022989"/>
    </source>
</evidence>
<dbReference type="GO" id="GO:0006099">
    <property type="term" value="P:tricarboxylic acid cycle"/>
    <property type="evidence" value="ECO:0007669"/>
    <property type="project" value="UniProtKB-UniPathway"/>
</dbReference>
<comment type="cofactor">
    <cofactor evidence="1">
        <name>heme</name>
        <dbReference type="ChEBI" id="CHEBI:30413"/>
    </cofactor>
</comment>
<evidence type="ECO:0000256" key="2">
    <source>
        <dbReference type="ARBA" id="ARBA00004050"/>
    </source>
</evidence>
<dbReference type="InterPro" id="IPR034804">
    <property type="entry name" value="SQR/QFR_C/D"/>
</dbReference>
<comment type="function">
    <text evidence="2">Membrane-anchoring subunit of succinate dehydrogenase (SDH).</text>
</comment>
<dbReference type="CDD" id="cd03495">
    <property type="entry name" value="SQR_TypeC_SdhD_like"/>
    <property type="match status" value="1"/>
</dbReference>
<dbReference type="AlphaFoldDB" id="A0A7M3U2R7"/>
<evidence type="ECO:0000256" key="9">
    <source>
        <dbReference type="ARBA" id="ARBA00022617"/>
    </source>
</evidence>
<evidence type="ECO:0000256" key="14">
    <source>
        <dbReference type="ARBA" id="ARBA00023004"/>
    </source>
</evidence>
<dbReference type="SUPFAM" id="SSF81343">
    <property type="entry name" value="Fumarate reductase respiratory complex transmembrane subunits"/>
    <property type="match status" value="1"/>
</dbReference>
<keyword evidence="10 16" id="KW-0812">Transmembrane</keyword>
<evidence type="ECO:0000256" key="3">
    <source>
        <dbReference type="ARBA" id="ARBA00004141"/>
    </source>
</evidence>
<reference evidence="17 18" key="1">
    <citation type="submission" date="2020-09" db="EMBL/GenBank/DDBJ databases">
        <title>An Earliest Endosymbiont, Wolbachia massiliensis sp. nov., Strain PL13 From the Bed Bug (Cimex hemipterius), Type strain of a New supergroup T.</title>
        <authorList>
            <person name="Laidoudi Y."/>
            <person name="Levasseur A."/>
            <person name="Medkour H."/>
            <person name="Maaloum M."/>
            <person name="BenKhedher M."/>
            <person name="Sambou M."/>
            <person name="Bassene H."/>
            <person name="Davoust B."/>
            <person name="Fenollar F."/>
            <person name="Raoult D."/>
            <person name="Mediannikov O."/>
        </authorList>
    </citation>
    <scope>NUCLEOTIDE SEQUENCE [LARGE SCALE GENOMIC DNA]</scope>
    <source>
        <strain evidence="17 18">PL13</strain>
    </source>
</reference>
<evidence type="ECO:0000256" key="6">
    <source>
        <dbReference type="ARBA" id="ARBA00019425"/>
    </source>
</evidence>
<protein>
    <recommendedName>
        <fullName evidence="6">Succinate dehydrogenase hydrophobic membrane anchor subunit</fullName>
    </recommendedName>
</protein>
<dbReference type="GO" id="GO:0016020">
    <property type="term" value="C:membrane"/>
    <property type="evidence" value="ECO:0007669"/>
    <property type="project" value="UniProtKB-SubCell"/>
</dbReference>
<dbReference type="EMBL" id="CP061738">
    <property type="protein sequence ID" value="QOD38702.1"/>
    <property type="molecule type" value="Genomic_DNA"/>
</dbReference>
<gene>
    <name evidence="17" type="primary">sdhD</name>
    <name evidence="17" type="ORF">ID128_02475</name>
</gene>
<dbReference type="GO" id="GO:0020037">
    <property type="term" value="F:heme binding"/>
    <property type="evidence" value="ECO:0007669"/>
    <property type="project" value="InterPro"/>
</dbReference>
<feature type="transmembrane region" description="Helical" evidence="16">
    <location>
        <begin position="91"/>
        <end position="116"/>
    </location>
</feature>
<proteinExistence type="predicted"/>
<evidence type="ECO:0000256" key="1">
    <source>
        <dbReference type="ARBA" id="ARBA00001971"/>
    </source>
</evidence>
<evidence type="ECO:0000256" key="7">
    <source>
        <dbReference type="ARBA" id="ARBA00022448"/>
    </source>
</evidence>
<dbReference type="InterPro" id="IPR000701">
    <property type="entry name" value="SuccDH_FuR_B_TM-su"/>
</dbReference>
<dbReference type="RefSeq" id="WP_191111453.1">
    <property type="nucleotide sequence ID" value="NZ_CP061738.1"/>
</dbReference>
<feature type="transmembrane region" description="Helical" evidence="16">
    <location>
        <begin position="12"/>
        <end position="37"/>
    </location>
</feature>
<dbReference type="KEGG" id="wms:ID128_02475"/>
<evidence type="ECO:0000256" key="12">
    <source>
        <dbReference type="ARBA" id="ARBA00022982"/>
    </source>
</evidence>
<evidence type="ECO:0000256" key="5">
    <source>
        <dbReference type="ARBA" id="ARBA00011558"/>
    </source>
</evidence>
<keyword evidence="18" id="KW-1185">Reference proteome</keyword>
<keyword evidence="8" id="KW-0816">Tricarboxylic acid cycle</keyword>
<evidence type="ECO:0000313" key="18">
    <source>
        <dbReference type="Proteomes" id="UP000516514"/>
    </source>
</evidence>
<name>A0A7M3U2R7_9RICK</name>
<evidence type="ECO:0000256" key="10">
    <source>
        <dbReference type="ARBA" id="ARBA00022692"/>
    </source>
</evidence>
<keyword evidence="7" id="KW-0813">Transport</keyword>
<keyword evidence="14" id="KW-0408">Iron</keyword>
<sequence length="121" mass="14455">MSQSGNSVHHWWVQRVSALILLLLFPWFIYSFSNVFYADSLLSFNEKLFQAINHPLELIFFVILLFFIFWHAVLGIQVVCEDYIHSVPLRVFTITCIKYLSGVTYIVFIFTVFFFYRHIFL</sequence>
<keyword evidence="9" id="KW-0349">Heme</keyword>
<dbReference type="Proteomes" id="UP000516514">
    <property type="component" value="Chromosome"/>
</dbReference>
<dbReference type="Gene3D" id="1.20.1300.10">
    <property type="entry name" value="Fumarate reductase/succinate dehydrogenase, transmembrane subunit"/>
    <property type="match status" value="1"/>
</dbReference>
<keyword evidence="15 16" id="KW-0472">Membrane</keyword>
<evidence type="ECO:0000256" key="15">
    <source>
        <dbReference type="ARBA" id="ARBA00023136"/>
    </source>
</evidence>
<comment type="subunit">
    <text evidence="5">Part of an enzyme complex containing four subunits: a flavoprotein, an iron-sulfur protein, plus two membrane-anchoring proteins, SdhC and SdhD.</text>
</comment>
<accession>A0A7M3U2R7</accession>
<keyword evidence="11" id="KW-0479">Metal-binding</keyword>
<keyword evidence="12" id="KW-0249">Electron transport</keyword>
<evidence type="ECO:0000313" key="17">
    <source>
        <dbReference type="EMBL" id="QOD38702.1"/>
    </source>
</evidence>
<feature type="transmembrane region" description="Helical" evidence="16">
    <location>
        <begin position="58"/>
        <end position="79"/>
    </location>
</feature>
<dbReference type="NCBIfam" id="TIGR02968">
    <property type="entry name" value="succ_dehyd_anc"/>
    <property type="match status" value="1"/>
</dbReference>
<dbReference type="Pfam" id="PF01127">
    <property type="entry name" value="Sdh_cyt"/>
    <property type="match status" value="1"/>
</dbReference>
<dbReference type="InterPro" id="IPR014312">
    <property type="entry name" value="Succ_DH_anchor"/>
</dbReference>
<evidence type="ECO:0000256" key="4">
    <source>
        <dbReference type="ARBA" id="ARBA00005163"/>
    </source>
</evidence>